<organism evidence="2 3">
    <name type="scientific">Sorangium cellulosum</name>
    <name type="common">Polyangium cellulosum</name>
    <dbReference type="NCBI Taxonomy" id="56"/>
    <lineage>
        <taxon>Bacteria</taxon>
        <taxon>Pseudomonadati</taxon>
        <taxon>Myxococcota</taxon>
        <taxon>Polyangia</taxon>
        <taxon>Polyangiales</taxon>
        <taxon>Polyangiaceae</taxon>
        <taxon>Sorangium</taxon>
    </lineage>
</organism>
<dbReference type="OrthoDB" id="5511251at2"/>
<gene>
    <name evidence="2" type="ORF">BE15_45460</name>
</gene>
<dbReference type="Proteomes" id="UP000075260">
    <property type="component" value="Unassembled WGS sequence"/>
</dbReference>
<proteinExistence type="predicted"/>
<protein>
    <recommendedName>
        <fullName evidence="1">Co-chaperone DjlA N-terminal domain-containing protein</fullName>
    </recommendedName>
</protein>
<evidence type="ECO:0000313" key="2">
    <source>
        <dbReference type="EMBL" id="KYF65520.1"/>
    </source>
</evidence>
<dbReference type="RefSeq" id="WP_061611049.1">
    <property type="nucleotide sequence ID" value="NZ_CP162579.1"/>
</dbReference>
<evidence type="ECO:0000259" key="1">
    <source>
        <dbReference type="Pfam" id="PF05099"/>
    </source>
</evidence>
<reference evidence="2 3" key="1">
    <citation type="submission" date="2014-02" db="EMBL/GenBank/DDBJ databases">
        <title>The small core and large imbalanced accessory genome model reveals a collaborative survival strategy of Sorangium cellulosum strains in nature.</title>
        <authorList>
            <person name="Han K."/>
            <person name="Peng R."/>
            <person name="Blom J."/>
            <person name="Li Y.-Z."/>
        </authorList>
    </citation>
    <scope>NUCLEOTIDE SEQUENCE [LARGE SCALE GENOMIC DNA]</scope>
    <source>
        <strain evidence="2 3">So0008-312</strain>
    </source>
</reference>
<dbReference type="SUPFAM" id="SSF158682">
    <property type="entry name" value="TerB-like"/>
    <property type="match status" value="1"/>
</dbReference>
<feature type="domain" description="Co-chaperone DjlA N-terminal" evidence="1">
    <location>
        <begin position="31"/>
        <end position="140"/>
    </location>
</feature>
<dbReference type="EMBL" id="JEMA01000827">
    <property type="protein sequence ID" value="KYF65520.1"/>
    <property type="molecule type" value="Genomic_DNA"/>
</dbReference>
<dbReference type="AlphaFoldDB" id="A0A150QC28"/>
<dbReference type="InterPro" id="IPR007791">
    <property type="entry name" value="DjlA_N"/>
</dbReference>
<evidence type="ECO:0000313" key="3">
    <source>
        <dbReference type="Proteomes" id="UP000075260"/>
    </source>
</evidence>
<comment type="caution">
    <text evidence="2">The sequence shown here is derived from an EMBL/GenBank/DDBJ whole genome shotgun (WGS) entry which is preliminary data.</text>
</comment>
<name>A0A150QC28_SORCE</name>
<accession>A0A150QC28</accession>
<dbReference type="InterPro" id="IPR029024">
    <property type="entry name" value="TerB-like"/>
</dbReference>
<dbReference type="CDD" id="cd07176">
    <property type="entry name" value="terB"/>
    <property type="match status" value="1"/>
</dbReference>
<sequence length="152" mass="16144">MKPPALVEQAAGLLRARFDLNEYNPTPIVDLGALVANADGTVDAEEIDALRQLIEPMLGTELNAELVRYLIEASLKVIAAAGVEPRVRLLAEILMDCDAVEEGIIVALAVAHASEGVSDAERAVVESLARAAELPARRLAHLNDQVRAAFAA</sequence>
<dbReference type="Gene3D" id="1.10.3680.10">
    <property type="entry name" value="TerB-like"/>
    <property type="match status" value="1"/>
</dbReference>
<dbReference type="Pfam" id="PF05099">
    <property type="entry name" value="TerB"/>
    <property type="match status" value="1"/>
</dbReference>